<evidence type="ECO:0000313" key="8">
    <source>
        <dbReference type="Proteomes" id="UP000234323"/>
    </source>
</evidence>
<evidence type="ECO:0000256" key="1">
    <source>
        <dbReference type="ARBA" id="ARBA00006432"/>
    </source>
</evidence>
<dbReference type="GO" id="GO:0005524">
    <property type="term" value="F:ATP binding"/>
    <property type="evidence" value="ECO:0007669"/>
    <property type="project" value="UniProtKB-KW"/>
</dbReference>
<dbReference type="PANTHER" id="PTHR24096">
    <property type="entry name" value="LONG-CHAIN-FATTY-ACID--COA LIGASE"/>
    <property type="match status" value="1"/>
</dbReference>
<evidence type="ECO:0000313" key="7">
    <source>
        <dbReference type="EMBL" id="PKY42203.1"/>
    </source>
</evidence>
<organism evidence="7 8">
    <name type="scientific">Rhizophagus irregularis</name>
    <dbReference type="NCBI Taxonomy" id="588596"/>
    <lineage>
        <taxon>Eukaryota</taxon>
        <taxon>Fungi</taxon>
        <taxon>Fungi incertae sedis</taxon>
        <taxon>Mucoromycota</taxon>
        <taxon>Glomeromycotina</taxon>
        <taxon>Glomeromycetes</taxon>
        <taxon>Glomerales</taxon>
        <taxon>Glomeraceae</taxon>
        <taxon>Rhizophagus</taxon>
    </lineage>
</organism>
<dbReference type="InterPro" id="IPR000873">
    <property type="entry name" value="AMP-dep_synth/lig_dom"/>
</dbReference>
<dbReference type="InterPro" id="IPR045851">
    <property type="entry name" value="AMP-bd_C_sf"/>
</dbReference>
<dbReference type="PANTHER" id="PTHR24096:SF149">
    <property type="entry name" value="AMP-BINDING DOMAIN-CONTAINING PROTEIN-RELATED"/>
    <property type="match status" value="1"/>
</dbReference>
<name>A0A2I1G6F9_9GLOM</name>
<dbReference type="VEuPathDB" id="FungiDB:FUN_024840"/>
<dbReference type="Gene3D" id="3.30.300.30">
    <property type="match status" value="1"/>
</dbReference>
<evidence type="ECO:0000256" key="4">
    <source>
        <dbReference type="ARBA" id="ARBA00022840"/>
    </source>
</evidence>
<dbReference type="GO" id="GO:0016405">
    <property type="term" value="F:CoA-ligase activity"/>
    <property type="evidence" value="ECO:0007669"/>
    <property type="project" value="TreeGrafter"/>
</dbReference>
<accession>A0A2I1G6F9</accession>
<dbReference type="SUPFAM" id="SSF56801">
    <property type="entry name" value="Acetyl-CoA synthetase-like"/>
    <property type="match status" value="1"/>
</dbReference>
<protein>
    <submittedName>
        <fullName evidence="7">Acetyl-CoA synthetase-like protein</fullName>
    </submittedName>
</protein>
<dbReference type="Pfam" id="PF00501">
    <property type="entry name" value="AMP-binding"/>
    <property type="match status" value="1"/>
</dbReference>
<dbReference type="VEuPathDB" id="FungiDB:RhiirFUN_024194"/>
<keyword evidence="4" id="KW-0067">ATP-binding</keyword>
<gene>
    <name evidence="7" type="ORF">RhiirA4_397075</name>
</gene>
<feature type="domain" description="AMP-dependent synthetase/ligase" evidence="5">
    <location>
        <begin position="32"/>
        <end position="392"/>
    </location>
</feature>
<evidence type="ECO:0000256" key="2">
    <source>
        <dbReference type="ARBA" id="ARBA00022598"/>
    </source>
</evidence>
<comment type="caution">
    <text evidence="7">The sequence shown here is derived from an EMBL/GenBank/DDBJ whole genome shotgun (WGS) entry which is preliminary data.</text>
</comment>
<dbReference type="VEuPathDB" id="FungiDB:RhiirA1_417692"/>
<comment type="similarity">
    <text evidence="1">Belongs to the ATP-dependent AMP-binding enzyme family.</text>
</comment>
<dbReference type="AlphaFoldDB" id="A0A2I1G6F9"/>
<dbReference type="Gene3D" id="3.40.50.12780">
    <property type="entry name" value="N-terminal domain of ligase-like"/>
    <property type="match status" value="1"/>
</dbReference>
<dbReference type="InterPro" id="IPR042099">
    <property type="entry name" value="ANL_N_sf"/>
</dbReference>
<keyword evidence="8" id="KW-1185">Reference proteome</keyword>
<dbReference type="Pfam" id="PF13193">
    <property type="entry name" value="AMP-binding_C"/>
    <property type="match status" value="1"/>
</dbReference>
<dbReference type="Proteomes" id="UP000234323">
    <property type="component" value="Unassembled WGS sequence"/>
</dbReference>
<dbReference type="EMBL" id="LLXI01000186">
    <property type="protein sequence ID" value="PKY42203.1"/>
    <property type="molecule type" value="Genomic_DNA"/>
</dbReference>
<feature type="domain" description="AMP-binding enzyme C-terminal" evidence="6">
    <location>
        <begin position="443"/>
        <end position="523"/>
    </location>
</feature>
<sequence>MVILRSKIPDIDIPTVGIYQFIFPDEKNVSDDKNDKTVFIDGLTDKKLTLNKLKSNSKKFAAGLQDKINFKRGDVLSIFSPNQVDYATVIFGTIAAGGVVSPANPTYTVEEYTFQLKDSGSSVIVTHPLFLQVAVKAATAAKIPESNIFLFGDEKINEILPYTSLFGDREAIPLEYTPEEVKNTTAYICYSSGTSGKQKGVETTHYNVVANVLQISKVEIETNSDMVYVGVLPFYHIYALTINMHFTLYFRASCVVISKFDFEPFCRIIQDYKVTITHIVPPIILALVKNPKAKEYNFSSLQLVISGAAPLSKELSESFYKEHKIKIKQGYGLTETSPVALLGYTNDSTPGCCGMLLPNLECKLINEDGQEVGYNTPGELCLRGPNIMKGYLNNKQATDESIDKDGFFHTGDIVKVDENGYFYVVDRVKELIKYKGFQVAPAELEAILITHPAISDAAVIGVYSEEDATEYPVAYVVTKQKSQRTNEFSEEIRKFVDNQVAPHKKLRGGVIYIDQIPKSAAGKILRKKLRENHQN</sequence>
<dbReference type="FunFam" id="3.30.300.30:FF:000007">
    <property type="entry name" value="4-coumarate--CoA ligase 2"/>
    <property type="match status" value="1"/>
</dbReference>
<keyword evidence="3" id="KW-0547">Nucleotide-binding</keyword>
<proteinExistence type="inferred from homology"/>
<dbReference type="FunFam" id="3.40.50.12780:FF:000003">
    <property type="entry name" value="Long-chain-fatty-acid--CoA ligase FadD"/>
    <property type="match status" value="1"/>
</dbReference>
<evidence type="ECO:0000259" key="6">
    <source>
        <dbReference type="Pfam" id="PF13193"/>
    </source>
</evidence>
<dbReference type="CDD" id="cd05911">
    <property type="entry name" value="Firefly_Luc_like"/>
    <property type="match status" value="1"/>
</dbReference>
<evidence type="ECO:0000259" key="5">
    <source>
        <dbReference type="Pfam" id="PF00501"/>
    </source>
</evidence>
<keyword evidence="2" id="KW-0436">Ligase</keyword>
<reference evidence="7 8" key="1">
    <citation type="submission" date="2015-10" db="EMBL/GenBank/DDBJ databases">
        <title>Genome analyses suggest a sexual origin of heterokaryosis in a supposedly ancient asexual fungus.</title>
        <authorList>
            <person name="Ropars J."/>
            <person name="Sedzielewska K."/>
            <person name="Noel J."/>
            <person name="Charron P."/>
            <person name="Farinelli L."/>
            <person name="Marton T."/>
            <person name="Kruger M."/>
            <person name="Pelin A."/>
            <person name="Brachmann A."/>
            <person name="Corradi N."/>
        </authorList>
    </citation>
    <scope>NUCLEOTIDE SEQUENCE [LARGE SCALE GENOMIC DNA]</scope>
    <source>
        <strain evidence="7 8">A4</strain>
    </source>
</reference>
<evidence type="ECO:0000256" key="3">
    <source>
        <dbReference type="ARBA" id="ARBA00022741"/>
    </source>
</evidence>
<dbReference type="InterPro" id="IPR025110">
    <property type="entry name" value="AMP-bd_C"/>
</dbReference>